<evidence type="ECO:0000313" key="1">
    <source>
        <dbReference type="EMBL" id="KIY43213.1"/>
    </source>
</evidence>
<dbReference type="Proteomes" id="UP000054144">
    <property type="component" value="Unassembled WGS sequence"/>
</dbReference>
<name>A0A0D7A063_9AGAR</name>
<proteinExistence type="predicted"/>
<dbReference type="PANTHER" id="PTHR35871:SF1">
    <property type="entry name" value="CXC1-LIKE CYSTEINE CLUSTER ASSOCIATED WITH KDZ TRANSPOSASES DOMAIN-CONTAINING PROTEIN"/>
    <property type="match status" value="1"/>
</dbReference>
<dbReference type="PANTHER" id="PTHR35871">
    <property type="entry name" value="EXPRESSED PROTEIN"/>
    <property type="match status" value="1"/>
</dbReference>
<accession>A0A0D7A063</accession>
<reference evidence="1 2" key="1">
    <citation type="journal article" date="2015" name="Fungal Genet. Biol.">
        <title>Evolution of novel wood decay mechanisms in Agaricales revealed by the genome sequences of Fistulina hepatica and Cylindrobasidium torrendii.</title>
        <authorList>
            <person name="Floudas D."/>
            <person name="Held B.W."/>
            <person name="Riley R."/>
            <person name="Nagy L.G."/>
            <person name="Koehler G."/>
            <person name="Ransdell A.S."/>
            <person name="Younus H."/>
            <person name="Chow J."/>
            <person name="Chiniquy J."/>
            <person name="Lipzen A."/>
            <person name="Tritt A."/>
            <person name="Sun H."/>
            <person name="Haridas S."/>
            <person name="LaButti K."/>
            <person name="Ohm R.A."/>
            <person name="Kues U."/>
            <person name="Blanchette R.A."/>
            <person name="Grigoriev I.V."/>
            <person name="Minto R.E."/>
            <person name="Hibbett D.S."/>
        </authorList>
    </citation>
    <scope>NUCLEOTIDE SEQUENCE [LARGE SCALE GENOMIC DNA]</scope>
    <source>
        <strain evidence="1 2">ATCC 64428</strain>
    </source>
</reference>
<dbReference type="AlphaFoldDB" id="A0A0D7A063"/>
<evidence type="ECO:0000313" key="2">
    <source>
        <dbReference type="Proteomes" id="UP000054144"/>
    </source>
</evidence>
<keyword evidence="2" id="KW-1185">Reference proteome</keyword>
<protein>
    <submittedName>
        <fullName evidence="1">Uncharacterized protein</fullName>
    </submittedName>
</protein>
<sequence>MSASQKVTAQIGKGPYFARQIRKNARLLIERGYLPMSKVERRKGYHTLIDNENVHHGVHVYLAAQNLGTISPHELYKHLQTVLLPALGYTGQDTEISQHSVLSNGLYHDGHEQPDVVTARHHFVDEMAVYEPLMIWYEGEDMIPVYPILKAGKRLHIVLNHDECIYHFSDCVDIWEFDCSAAHEALAPNALNVNHMSVNPGELHPDLKLQSQPKGMHLIVQKRVTVWDKLYDMVGREKRVIGRCTLCKISAQKKDAICQIAEAEGAGHDDALEDLEPVQEATVDEPPANDWCCLYHVLSKQDDFVNEKPMIQKYLEMIEMLWGFGKYWYHNLADDKFATA</sequence>
<dbReference type="EMBL" id="KN882115">
    <property type="protein sequence ID" value="KIY43213.1"/>
    <property type="molecule type" value="Genomic_DNA"/>
</dbReference>
<gene>
    <name evidence="1" type="ORF">FISHEDRAFT_62857</name>
</gene>
<dbReference type="OrthoDB" id="6511194at2759"/>
<organism evidence="1 2">
    <name type="scientific">Fistulina hepatica ATCC 64428</name>
    <dbReference type="NCBI Taxonomy" id="1128425"/>
    <lineage>
        <taxon>Eukaryota</taxon>
        <taxon>Fungi</taxon>
        <taxon>Dikarya</taxon>
        <taxon>Basidiomycota</taxon>
        <taxon>Agaricomycotina</taxon>
        <taxon>Agaricomycetes</taxon>
        <taxon>Agaricomycetidae</taxon>
        <taxon>Agaricales</taxon>
        <taxon>Fistulinaceae</taxon>
        <taxon>Fistulina</taxon>
    </lineage>
</organism>